<dbReference type="PATRIC" id="fig|1121318.3.peg.2760"/>
<accession>A0A0L6Z7R2</accession>
<dbReference type="AlphaFoldDB" id="A0A0L6Z7R2"/>
<dbReference type="InterPro" id="IPR050194">
    <property type="entry name" value="Glycosyltransferase_grp1"/>
</dbReference>
<dbReference type="InterPro" id="IPR001296">
    <property type="entry name" value="Glyco_trans_1"/>
</dbReference>
<proteinExistence type="predicted"/>
<feature type="domain" description="Glycosyl transferase family 1" evidence="1">
    <location>
        <begin position="194"/>
        <end position="357"/>
    </location>
</feature>
<sequence>MKILLTTDTFYPMVNGVVISTLNLYKELKSMGHDVKILALSADGKERIDGDIFYLKSFNLRLYPGAKVKRFFNTEIRQQILKWRPDIIHSQTEFTTMIDAKFIARILKVPHVHTYHTMYEDYLDYIFNGKVITPKAMGLFIRLLLNSMDAVIAPTNKVKTALLNYGVKRDIHIIPTGIDLNKFQISMTEEEKIDLRKRYNIDKKDKILLYLGRIAQEKNIEEIIDAYSNLAYKIDNFKLLIVGGGPYLQNLKELSSVKALKNKIIFTGMVKPEEVYKYYKISDAFVTASTSETQGLTYIEALSSGLPVICRYDPCIEGVVEPYKNGLVYKTSKEFEEAIEKLFTDKALRLKMAKYSESFAEKFSSRTFARRVELLYAEILNSYVLYSHGHSA</sequence>
<feature type="domain" description="Glycosyltransferase subfamily 4-like N-terminal" evidence="2">
    <location>
        <begin position="14"/>
        <end position="181"/>
    </location>
</feature>
<dbReference type="Pfam" id="PF13439">
    <property type="entry name" value="Glyco_transf_4"/>
    <property type="match status" value="1"/>
</dbReference>
<evidence type="ECO:0000259" key="2">
    <source>
        <dbReference type="Pfam" id="PF13439"/>
    </source>
</evidence>
<evidence type="ECO:0000259" key="1">
    <source>
        <dbReference type="Pfam" id="PF00534"/>
    </source>
</evidence>
<evidence type="ECO:0000313" key="4">
    <source>
        <dbReference type="Proteomes" id="UP000037043"/>
    </source>
</evidence>
<keyword evidence="3" id="KW-0808">Transferase</keyword>
<dbReference type="CDD" id="cd03817">
    <property type="entry name" value="GT4_UGDG-like"/>
    <property type="match status" value="1"/>
</dbReference>
<protein>
    <submittedName>
        <fullName evidence="3">Alpha-monoglucosyldiacylglycerol synthase</fullName>
        <ecNumber evidence="3">2.4.1.-</ecNumber>
    </submittedName>
</protein>
<dbReference type="GO" id="GO:0016758">
    <property type="term" value="F:hexosyltransferase activity"/>
    <property type="evidence" value="ECO:0007669"/>
    <property type="project" value="TreeGrafter"/>
</dbReference>
<name>A0A0L6Z7R2_9CLOT</name>
<dbReference type="EMBL" id="LHUR01000031">
    <property type="protein sequence ID" value="KOA19007.1"/>
    <property type="molecule type" value="Genomic_DNA"/>
</dbReference>
<reference evidence="4" key="1">
    <citation type="submission" date="2015-08" db="EMBL/GenBank/DDBJ databases">
        <title>Genome sequence of the strict anaerobe Clostridium homopropionicum LuHBu1 (DSM 5847T).</title>
        <authorList>
            <person name="Poehlein A."/>
            <person name="Beck M."/>
            <person name="Schiel-Bengelsdorf B."/>
            <person name="Bengelsdorf F.R."/>
            <person name="Daniel R."/>
            <person name="Duerre P."/>
        </authorList>
    </citation>
    <scope>NUCLEOTIDE SEQUENCE [LARGE SCALE GENOMIC DNA]</scope>
    <source>
        <strain evidence="4">DSM 5847</strain>
    </source>
</reference>
<dbReference type="Proteomes" id="UP000037043">
    <property type="component" value="Unassembled WGS sequence"/>
</dbReference>
<dbReference type="EC" id="2.4.1.-" evidence="3"/>
<keyword evidence="4" id="KW-1185">Reference proteome</keyword>
<dbReference type="PANTHER" id="PTHR45947">
    <property type="entry name" value="SULFOQUINOVOSYL TRANSFERASE SQD2"/>
    <property type="match status" value="1"/>
</dbReference>
<organism evidence="3 4">
    <name type="scientific">Clostridium homopropionicum DSM 5847</name>
    <dbReference type="NCBI Taxonomy" id="1121318"/>
    <lineage>
        <taxon>Bacteria</taxon>
        <taxon>Bacillati</taxon>
        <taxon>Bacillota</taxon>
        <taxon>Clostridia</taxon>
        <taxon>Eubacteriales</taxon>
        <taxon>Clostridiaceae</taxon>
        <taxon>Clostridium</taxon>
    </lineage>
</organism>
<comment type="caution">
    <text evidence="3">The sequence shown here is derived from an EMBL/GenBank/DDBJ whole genome shotgun (WGS) entry which is preliminary data.</text>
</comment>
<keyword evidence="3" id="KW-0328">Glycosyltransferase</keyword>
<dbReference type="SUPFAM" id="SSF53756">
    <property type="entry name" value="UDP-Glycosyltransferase/glycogen phosphorylase"/>
    <property type="match status" value="1"/>
</dbReference>
<dbReference type="PANTHER" id="PTHR45947:SF3">
    <property type="entry name" value="SULFOQUINOVOSYL TRANSFERASE SQD2"/>
    <property type="match status" value="1"/>
</dbReference>
<evidence type="ECO:0000313" key="3">
    <source>
        <dbReference type="EMBL" id="KOA19007.1"/>
    </source>
</evidence>
<dbReference type="RefSeq" id="WP_052222226.1">
    <property type="nucleotide sequence ID" value="NZ_LHUR01000031.1"/>
</dbReference>
<dbReference type="Pfam" id="PF00534">
    <property type="entry name" value="Glycos_transf_1"/>
    <property type="match status" value="1"/>
</dbReference>
<dbReference type="InterPro" id="IPR028098">
    <property type="entry name" value="Glyco_trans_4-like_N"/>
</dbReference>
<dbReference type="Gene3D" id="3.40.50.2000">
    <property type="entry name" value="Glycogen Phosphorylase B"/>
    <property type="match status" value="2"/>
</dbReference>
<gene>
    <name evidence="3" type="primary">mgs</name>
    <name evidence="3" type="ORF">CLHOM_27470</name>
</gene>
<dbReference type="STRING" id="36844.SAMN04488501_1096"/>